<dbReference type="GO" id="GO:0005886">
    <property type="term" value="C:plasma membrane"/>
    <property type="evidence" value="ECO:0007669"/>
    <property type="project" value="InterPro"/>
</dbReference>
<keyword evidence="4 5" id="KW-0472">Membrane</keyword>
<keyword evidence="2 5" id="KW-0812">Transmembrane</keyword>
<feature type="transmembrane region" description="Helical" evidence="5">
    <location>
        <begin position="12"/>
        <end position="31"/>
    </location>
</feature>
<dbReference type="Pfam" id="PF04357">
    <property type="entry name" value="TamB"/>
    <property type="match status" value="1"/>
</dbReference>
<dbReference type="PANTHER" id="PTHR30441">
    <property type="entry name" value="DUF748 DOMAIN-CONTAINING PROTEIN"/>
    <property type="match status" value="1"/>
</dbReference>
<evidence type="ECO:0000256" key="1">
    <source>
        <dbReference type="ARBA" id="ARBA00004167"/>
    </source>
</evidence>
<comment type="caution">
    <text evidence="7">The sequence shown here is derived from an EMBL/GenBank/DDBJ whole genome shotgun (WGS) entry which is preliminary data.</text>
</comment>
<name>A0AA37SRI5_9BACT</name>
<evidence type="ECO:0000256" key="2">
    <source>
        <dbReference type="ARBA" id="ARBA00022692"/>
    </source>
</evidence>
<proteinExistence type="predicted"/>
<comment type="subcellular location">
    <subcellularLocation>
        <location evidence="1">Membrane</location>
        <topology evidence="1">Single-pass membrane protein</topology>
    </subcellularLocation>
</comment>
<sequence length="1635" mass="181353">MIKKISKLTLKILAGIIILVILLLALLRLPFVQTKIAHFATTQLSKQLNTKVAIDKVAMNFVDAASIKGIYIEDQKQDTLLYAKEIFIDIAFFKLIRKIIEIDQLKMNTGIINVDENQDSIYNFQFLIDAFASEDTTTSSESTIVIDLDKVNIDNVRATANLLSGEHKVHFDNLDLKISKFDLNNEVLVFDYIRMDGLGAESLLYPGNEANIPAEQPIQENTTMAFPLSSLPYNIDIKKLQVNNAFLSMKEKGFVRTDTFDARFIEVQDLQVDIADLSVNSKQLSGSVDQIKLKLNNQFSLENLSGQVVLTDQSFSINNLDLQTLGSQANASITAQYSDFNALASMDPSTKIDLRIPSVNLSMKNLSYFLPLEAIEPFMDEMLKMSGSAEGTLAKMQLNKLNLTVGNTSIDASGKFVNLLNPDNISVQNFKLNGKADYEEYVVFLPNDTLKRQLKEIGDIRITTNASGGMQKLNLTNLEIYTESLAEAKFSGELENLSDTEKLKYDLKIHHIISGYKDAAIFVDSLPEMVAKFDTIRYSGNAKGTIYNVNLDGSFTTSLGDIGTDLMVQFTPEYDDATYQGKITFDQFNLRSLLDNDSLNTITLDAKFDGSGITTEDLKTKIDATVSQVEYNGYVYENFNIDGFIDGLKFTGLADINDKNIRMNFKGLVDMNDSIPIMRFDLALDTLNLEKLNLADEKFQIQLDINADIAGLNPDDADGRITIKNIRMYKEQKEWLTDSITLVAKKENGRKGLFLNGDFIDAKVEGDYQLSILPDVILDFLDQYFPLKNFLGRTSGEDDILSSQELKKVRNDVMDVNLQVFNATEVAQFFDFPLERLDTVTLDFALDMPNNLTEFKAVAPVIIYDGYYIENIKATAQNNPNLIKSNLHIDSVSMSESVHLGEVNLDMIFREQSAIINGLIRNQKDEKSLAFTSQIRAQDSINFSIDMIKDFYLNDQKWNLEQESSILIGEEGMVIPKIQINNSEEAFSIGGTSDKIDLSFTNFNLNNLVDIVGIDSLDVDGLMNGDLQIGLNDETPIDGDLNINNIRFNEFQIGDLGLKAQKEGQDVTALLSLKGEEVLLEGDVNYDLSSSYMYGKVLIEKLNLAPFSPFVTSYAKNLEGAMQGYLAIDGQLADPLITGALYFQEVKAFIVDLGTEYKIKEGKINISDGLIKPDATLEDQAGRLSYLKGNITHDFFDDIAFDLDFNAEQFMFLNSKQNKREYYYGTFVGKVDAKITGTTNRPVITADISALKETDFTVQLLSSAAVLTQESYILFYDGNEINSEEAIDSISQKVYAPNSSIELNLTLSATDDALFHVIVDPVTGDRLDIRGNTNLIVTIPAYGDIRIVGDYIVTEGNYRVSYENTIRRTFALDAGSKIVFQGDPYDAILDMRALYSADVNTYALLESSGGSLDDDSGSLRTKVNVVLNVDGTLTKPELSFDIQIPESSSNPVGNSITSALSQLRENETQLLEQVGSIILFNSFVGGSSGGNISNVGTSTAVSSVGNLINGQLNKLASRAQGFEIDFNIDQYQDITKEGNANVTEFGIGLKQKLFNDRLIISAGGNANLETGNSTSNNFSSFAGDFVIQYILTASGKLRVKVFQKSDFNALSDDNVWKTGVGLSYKTKFGQIKPKK</sequence>
<feature type="domain" description="Translocation and assembly module TamB C-terminal" evidence="6">
    <location>
        <begin position="1186"/>
        <end position="1628"/>
    </location>
</feature>
<evidence type="ECO:0000256" key="4">
    <source>
        <dbReference type="ARBA" id="ARBA00023136"/>
    </source>
</evidence>
<keyword evidence="3 5" id="KW-1133">Transmembrane helix</keyword>
<gene>
    <name evidence="7" type="ORF">GCM10007940_30910</name>
</gene>
<reference evidence="7" key="2">
    <citation type="submission" date="2023-01" db="EMBL/GenBank/DDBJ databases">
        <title>Draft genome sequence of Portibacter lacus strain NBRC 108769.</title>
        <authorList>
            <person name="Sun Q."/>
            <person name="Mori K."/>
        </authorList>
    </citation>
    <scope>NUCLEOTIDE SEQUENCE</scope>
    <source>
        <strain evidence="7">NBRC 108769</strain>
    </source>
</reference>
<evidence type="ECO:0000313" key="8">
    <source>
        <dbReference type="Proteomes" id="UP001156666"/>
    </source>
</evidence>
<evidence type="ECO:0000256" key="3">
    <source>
        <dbReference type="ARBA" id="ARBA00022989"/>
    </source>
</evidence>
<dbReference type="RefSeq" id="WP_235295227.1">
    <property type="nucleotide sequence ID" value="NZ_BSOH01000021.1"/>
</dbReference>
<evidence type="ECO:0000313" key="7">
    <source>
        <dbReference type="EMBL" id="GLR18475.1"/>
    </source>
</evidence>
<organism evidence="7 8">
    <name type="scientific">Portibacter lacus</name>
    <dbReference type="NCBI Taxonomy" id="1099794"/>
    <lineage>
        <taxon>Bacteria</taxon>
        <taxon>Pseudomonadati</taxon>
        <taxon>Bacteroidota</taxon>
        <taxon>Saprospiria</taxon>
        <taxon>Saprospirales</taxon>
        <taxon>Haliscomenobacteraceae</taxon>
        <taxon>Portibacter</taxon>
    </lineage>
</organism>
<dbReference type="PANTHER" id="PTHR30441:SF4">
    <property type="entry name" value="PROTEIN ASMA"/>
    <property type="match status" value="1"/>
</dbReference>
<keyword evidence="8" id="KW-1185">Reference proteome</keyword>
<accession>A0AA37SRI5</accession>
<dbReference type="Proteomes" id="UP001156666">
    <property type="component" value="Unassembled WGS sequence"/>
</dbReference>
<dbReference type="GO" id="GO:0009306">
    <property type="term" value="P:protein secretion"/>
    <property type="evidence" value="ECO:0007669"/>
    <property type="project" value="InterPro"/>
</dbReference>
<dbReference type="InterPro" id="IPR007452">
    <property type="entry name" value="TamB_C"/>
</dbReference>
<evidence type="ECO:0000256" key="5">
    <source>
        <dbReference type="SAM" id="Phobius"/>
    </source>
</evidence>
<dbReference type="EMBL" id="BSOH01000021">
    <property type="protein sequence ID" value="GLR18475.1"/>
    <property type="molecule type" value="Genomic_DNA"/>
</dbReference>
<protein>
    <recommendedName>
        <fullName evidence="6">Translocation and assembly module TamB C-terminal domain-containing protein</fullName>
    </recommendedName>
</protein>
<evidence type="ECO:0000259" key="6">
    <source>
        <dbReference type="Pfam" id="PF04357"/>
    </source>
</evidence>
<dbReference type="InterPro" id="IPR052894">
    <property type="entry name" value="AsmA-related"/>
</dbReference>
<reference evidence="7" key="1">
    <citation type="journal article" date="2014" name="Int. J. Syst. Evol. Microbiol.">
        <title>Complete genome sequence of Corynebacterium casei LMG S-19264T (=DSM 44701T), isolated from a smear-ripened cheese.</title>
        <authorList>
            <consortium name="US DOE Joint Genome Institute (JGI-PGF)"/>
            <person name="Walter F."/>
            <person name="Albersmeier A."/>
            <person name="Kalinowski J."/>
            <person name="Ruckert C."/>
        </authorList>
    </citation>
    <scope>NUCLEOTIDE SEQUENCE</scope>
    <source>
        <strain evidence="7">NBRC 108769</strain>
    </source>
</reference>
<dbReference type="GO" id="GO:0090313">
    <property type="term" value="P:regulation of protein targeting to membrane"/>
    <property type="evidence" value="ECO:0007669"/>
    <property type="project" value="TreeGrafter"/>
</dbReference>